<dbReference type="FunFam" id="2.40.50.140:FF:000020">
    <property type="entry name" value="60S ribosomal protein L2"/>
    <property type="match status" value="1"/>
</dbReference>
<dbReference type="PROSITE" id="PS00467">
    <property type="entry name" value="RIBOSOMAL_L2"/>
    <property type="match status" value="1"/>
</dbReference>
<dbReference type="Gene3D" id="4.10.950.10">
    <property type="entry name" value="Ribosomal protein L2, domain 3"/>
    <property type="match status" value="1"/>
</dbReference>
<dbReference type="FunFam" id="4.10.950.10:FF:000002">
    <property type="entry name" value="60S ribosomal protein L2"/>
    <property type="match status" value="1"/>
</dbReference>
<keyword evidence="2 6" id="KW-0689">Ribosomal protein</keyword>
<dbReference type="InterPro" id="IPR022666">
    <property type="entry name" value="Ribosomal_uL2_RNA-bd_dom"/>
</dbReference>
<dbReference type="PIRSF" id="PIRSF002158">
    <property type="entry name" value="Ribosomal_L2"/>
    <property type="match status" value="1"/>
</dbReference>
<evidence type="ECO:0000256" key="3">
    <source>
        <dbReference type="ARBA" id="ARBA00023274"/>
    </source>
</evidence>
<dbReference type="GO" id="GO:0022625">
    <property type="term" value="C:cytosolic large ribosomal subunit"/>
    <property type="evidence" value="ECO:0007669"/>
    <property type="project" value="TreeGrafter"/>
</dbReference>
<dbReference type="SUPFAM" id="SSF50249">
    <property type="entry name" value="Nucleic acid-binding proteins"/>
    <property type="match status" value="1"/>
</dbReference>
<dbReference type="InterPro" id="IPR014722">
    <property type="entry name" value="Rib_uL2_dom2"/>
</dbReference>
<dbReference type="InterPro" id="IPR008991">
    <property type="entry name" value="Translation_prot_SH3-like_sf"/>
</dbReference>
<dbReference type="InterPro" id="IPR023672">
    <property type="entry name" value="Ribosomal_uL2_arc_euk"/>
</dbReference>
<dbReference type="FunFam" id="2.30.30.30:FF:000006">
    <property type="entry name" value="60S ribosomal protein L8"/>
    <property type="match status" value="1"/>
</dbReference>
<protein>
    <submittedName>
        <fullName evidence="6">Putative RPL2A-ribosomal protein L8.e</fullName>
    </submittedName>
</protein>
<keyword evidence="7" id="KW-1185">Reference proteome</keyword>
<dbReference type="STRING" id="1569628.A0A316V0V3"/>
<organism evidence="6 7">
    <name type="scientific">Jaminaea rosea</name>
    <dbReference type="NCBI Taxonomy" id="1569628"/>
    <lineage>
        <taxon>Eukaryota</taxon>
        <taxon>Fungi</taxon>
        <taxon>Dikarya</taxon>
        <taxon>Basidiomycota</taxon>
        <taxon>Ustilaginomycotina</taxon>
        <taxon>Exobasidiomycetes</taxon>
        <taxon>Microstromatales</taxon>
        <taxon>Microstromatales incertae sedis</taxon>
        <taxon>Jaminaea</taxon>
    </lineage>
</organism>
<sequence>MGRVIRSQRKSGGIFKSHTHLNKNPARLRNYDYAERNGYIRGVVKEIIHDAGRGAPLARVAFRDPYRYKLRVETFIATEGMHTGQFVYCGKKSALNVGNVLPLASLPEGTIVCNVEEKAGDRGALARTSGNYATIIGHDADNNVTRIRLPSGAKKSVASTARATVGIVAGGGRIDKPMLKAGRAHHKFRVKRNSWPRTRGVAMNPVDHPHGGGNHQHIGHASTVARMAPAGQKAGLIAARRTGLVRGVIKSGRE</sequence>
<dbReference type="InterPro" id="IPR012340">
    <property type="entry name" value="NA-bd_OB-fold"/>
</dbReference>
<dbReference type="SMART" id="SM01382">
    <property type="entry name" value="Ribosomal_L2_C"/>
    <property type="match status" value="1"/>
</dbReference>
<dbReference type="Gene3D" id="2.40.50.140">
    <property type="entry name" value="Nucleic acid-binding proteins"/>
    <property type="match status" value="1"/>
</dbReference>
<dbReference type="OrthoDB" id="10267824at2759"/>
<dbReference type="SUPFAM" id="SSF50104">
    <property type="entry name" value="Translation proteins SH3-like domain"/>
    <property type="match status" value="1"/>
</dbReference>
<feature type="domain" description="Large ribosomal subunit protein uL2 RNA-binding" evidence="5">
    <location>
        <begin position="2"/>
        <end position="89"/>
    </location>
</feature>
<dbReference type="Pfam" id="PF00181">
    <property type="entry name" value="Ribosomal_L2_N"/>
    <property type="match status" value="1"/>
</dbReference>
<comment type="similarity">
    <text evidence="1">Belongs to the universal ribosomal protein uL2 family.</text>
</comment>
<dbReference type="InterPro" id="IPR022671">
    <property type="entry name" value="Ribosomal_uL2_CS"/>
</dbReference>
<proteinExistence type="inferred from homology"/>
<dbReference type="Gene3D" id="2.30.30.30">
    <property type="match status" value="1"/>
</dbReference>
<dbReference type="PANTHER" id="PTHR13691">
    <property type="entry name" value="RIBOSOMAL PROTEIN L2"/>
    <property type="match status" value="1"/>
</dbReference>
<gene>
    <name evidence="6" type="ORF">BDZ90DRAFT_229640</name>
</gene>
<dbReference type="AlphaFoldDB" id="A0A316V0V3"/>
<name>A0A316V0V3_9BASI</name>
<evidence type="ECO:0000313" key="7">
    <source>
        <dbReference type="Proteomes" id="UP000245884"/>
    </source>
</evidence>
<evidence type="ECO:0000256" key="1">
    <source>
        <dbReference type="ARBA" id="ARBA00005636"/>
    </source>
</evidence>
<keyword evidence="3" id="KW-0687">Ribonucleoprotein</keyword>
<dbReference type="PANTHER" id="PTHR13691:SF16">
    <property type="entry name" value="LARGE RIBOSOMAL SUBUNIT PROTEIN UL2"/>
    <property type="match status" value="1"/>
</dbReference>
<evidence type="ECO:0000313" key="6">
    <source>
        <dbReference type="EMBL" id="PWN30628.1"/>
    </source>
</evidence>
<dbReference type="NCBIfam" id="NF007180">
    <property type="entry name" value="PRK09612.1"/>
    <property type="match status" value="1"/>
</dbReference>
<dbReference type="InterPro" id="IPR014726">
    <property type="entry name" value="Ribosomal_uL2_dom3"/>
</dbReference>
<dbReference type="GO" id="GO:0003723">
    <property type="term" value="F:RNA binding"/>
    <property type="evidence" value="ECO:0007669"/>
    <property type="project" value="InterPro"/>
</dbReference>
<reference evidence="6 7" key="1">
    <citation type="journal article" date="2018" name="Mol. Biol. Evol.">
        <title>Broad Genomic Sampling Reveals a Smut Pathogenic Ancestry of the Fungal Clade Ustilaginomycotina.</title>
        <authorList>
            <person name="Kijpornyongpan T."/>
            <person name="Mondo S.J."/>
            <person name="Barry K."/>
            <person name="Sandor L."/>
            <person name="Lee J."/>
            <person name="Lipzen A."/>
            <person name="Pangilinan J."/>
            <person name="LaButti K."/>
            <person name="Hainaut M."/>
            <person name="Henrissat B."/>
            <person name="Grigoriev I.V."/>
            <person name="Spatafora J.W."/>
            <person name="Aime M.C."/>
        </authorList>
    </citation>
    <scope>NUCLEOTIDE SEQUENCE [LARGE SCALE GENOMIC DNA]</scope>
    <source>
        <strain evidence="6 7">MCA 5214</strain>
    </source>
</reference>
<dbReference type="Proteomes" id="UP000245884">
    <property type="component" value="Unassembled WGS sequence"/>
</dbReference>
<dbReference type="GO" id="GO:0003735">
    <property type="term" value="F:structural constituent of ribosome"/>
    <property type="evidence" value="ECO:0007669"/>
    <property type="project" value="InterPro"/>
</dbReference>
<dbReference type="SMART" id="SM01383">
    <property type="entry name" value="Ribosomal_L2"/>
    <property type="match status" value="1"/>
</dbReference>
<feature type="domain" description="Large ribosomal subunit protein uL2 C-terminal" evidence="4">
    <location>
        <begin position="95"/>
        <end position="230"/>
    </location>
</feature>
<dbReference type="RefSeq" id="XP_025365240.1">
    <property type="nucleotide sequence ID" value="XM_025505152.1"/>
</dbReference>
<dbReference type="EMBL" id="KZ819662">
    <property type="protein sequence ID" value="PWN30628.1"/>
    <property type="molecule type" value="Genomic_DNA"/>
</dbReference>
<evidence type="ECO:0000259" key="4">
    <source>
        <dbReference type="SMART" id="SM01382"/>
    </source>
</evidence>
<dbReference type="GeneID" id="37026975"/>
<dbReference type="GO" id="GO:0002181">
    <property type="term" value="P:cytoplasmic translation"/>
    <property type="evidence" value="ECO:0007669"/>
    <property type="project" value="TreeGrafter"/>
</dbReference>
<evidence type="ECO:0000256" key="2">
    <source>
        <dbReference type="ARBA" id="ARBA00022980"/>
    </source>
</evidence>
<dbReference type="InterPro" id="IPR002171">
    <property type="entry name" value="Ribosomal_uL2"/>
</dbReference>
<dbReference type="InterPro" id="IPR022669">
    <property type="entry name" value="Ribosomal_uL2_C"/>
</dbReference>
<evidence type="ECO:0000259" key="5">
    <source>
        <dbReference type="SMART" id="SM01383"/>
    </source>
</evidence>
<dbReference type="Pfam" id="PF03947">
    <property type="entry name" value="Ribosomal_L2_C"/>
    <property type="match status" value="1"/>
</dbReference>
<accession>A0A316V0V3</accession>